<evidence type="ECO:0008006" key="5">
    <source>
        <dbReference type="Google" id="ProtNLM"/>
    </source>
</evidence>
<protein>
    <recommendedName>
        <fullName evidence="5">Replication factor A C-terminal domain-containing protein</fullName>
    </recommendedName>
</protein>
<dbReference type="GO" id="GO:1902230">
    <property type="term" value="P:negative regulation of intrinsic apoptotic signaling pathway in response to DNA damage"/>
    <property type="evidence" value="ECO:0007669"/>
    <property type="project" value="InterPro"/>
</dbReference>
<dbReference type="Proteomes" id="UP001153269">
    <property type="component" value="Unassembled WGS sequence"/>
</dbReference>
<feature type="region of interest" description="Disordered" evidence="1">
    <location>
        <begin position="232"/>
        <end position="268"/>
    </location>
</feature>
<dbReference type="EMBL" id="CADEAL010000302">
    <property type="protein sequence ID" value="CAB1418055.1"/>
    <property type="molecule type" value="Genomic_DNA"/>
</dbReference>
<reference evidence="3" key="1">
    <citation type="submission" date="2020-03" db="EMBL/GenBank/DDBJ databases">
        <authorList>
            <person name="Weist P."/>
        </authorList>
    </citation>
    <scope>NUCLEOTIDE SEQUENCE</scope>
</reference>
<dbReference type="PANTHER" id="PTHR35537">
    <property type="entry name" value="DNA DAMAGE-INDUCIBLE APOPTOSIS SUPPRESSOR PROTEIN DDIAS"/>
    <property type="match status" value="1"/>
</dbReference>
<dbReference type="GO" id="GO:0005737">
    <property type="term" value="C:cytoplasm"/>
    <property type="evidence" value="ECO:0007669"/>
    <property type="project" value="TreeGrafter"/>
</dbReference>
<evidence type="ECO:0000256" key="1">
    <source>
        <dbReference type="SAM" id="MobiDB-lite"/>
    </source>
</evidence>
<keyword evidence="2" id="KW-0732">Signal</keyword>
<feature type="signal peptide" evidence="2">
    <location>
        <begin position="1"/>
        <end position="18"/>
    </location>
</feature>
<dbReference type="PANTHER" id="PTHR35537:SF1">
    <property type="entry name" value="DNA DAMAGE-INDUCED APOPTOSIS SUPPRESSOR PROTEIN"/>
    <property type="match status" value="1"/>
</dbReference>
<gene>
    <name evidence="3" type="ORF">PLEPLA_LOCUS5877</name>
</gene>
<evidence type="ECO:0000313" key="4">
    <source>
        <dbReference type="Proteomes" id="UP001153269"/>
    </source>
</evidence>
<feature type="chain" id="PRO_5040184360" description="Replication factor A C-terminal domain-containing protein" evidence="2">
    <location>
        <begin position="19"/>
        <end position="285"/>
    </location>
</feature>
<evidence type="ECO:0000256" key="2">
    <source>
        <dbReference type="SAM" id="SignalP"/>
    </source>
</evidence>
<dbReference type="AlphaFoldDB" id="A0A9N7TRZ9"/>
<dbReference type="GO" id="GO:0005634">
    <property type="term" value="C:nucleus"/>
    <property type="evidence" value="ECO:0007669"/>
    <property type="project" value="TreeGrafter"/>
</dbReference>
<accession>A0A9N7TRZ9</accession>
<keyword evidence="4" id="KW-1185">Reference proteome</keyword>
<comment type="caution">
    <text evidence="3">The sequence shown here is derived from an EMBL/GenBank/DDBJ whole genome shotgun (WGS) entry which is preliminary data.</text>
</comment>
<organism evidence="3 4">
    <name type="scientific">Pleuronectes platessa</name>
    <name type="common">European plaice</name>
    <dbReference type="NCBI Taxonomy" id="8262"/>
    <lineage>
        <taxon>Eukaryota</taxon>
        <taxon>Metazoa</taxon>
        <taxon>Chordata</taxon>
        <taxon>Craniata</taxon>
        <taxon>Vertebrata</taxon>
        <taxon>Euteleostomi</taxon>
        <taxon>Actinopterygii</taxon>
        <taxon>Neopterygii</taxon>
        <taxon>Teleostei</taxon>
        <taxon>Neoteleostei</taxon>
        <taxon>Acanthomorphata</taxon>
        <taxon>Carangaria</taxon>
        <taxon>Pleuronectiformes</taxon>
        <taxon>Pleuronectoidei</taxon>
        <taxon>Pleuronectidae</taxon>
        <taxon>Pleuronectes</taxon>
    </lineage>
</organism>
<name>A0A9N7TRZ9_PLEPL</name>
<dbReference type="SUPFAM" id="SSF50249">
    <property type="entry name" value="Nucleic acid-binding proteins"/>
    <property type="match status" value="1"/>
</dbReference>
<dbReference type="InterPro" id="IPR012340">
    <property type="entry name" value="NA-bd_OB-fold"/>
</dbReference>
<dbReference type="InterPro" id="IPR043522">
    <property type="entry name" value="DDIAS"/>
</dbReference>
<dbReference type="Gene3D" id="2.40.50.140">
    <property type="entry name" value="Nucleic acid-binding proteins"/>
    <property type="match status" value="1"/>
</dbReference>
<sequence length="285" mass="31224">MSVRRALVGCVVLSVQDACVFYPCCKGCFSRIDVDQREPTRCRCSRCGYSCLREQVDYRYRLSLRVIRDRCIFGVTVFGTCLNPFFGIHASGLQRLVETADGQSGASTRASLLAKAVKDCFIGRHFIFGIKVTGTESGLRFGGPPLSKDGDRLQFIASQMLLPKASGGGGCSVVSYYRALLQRAAEYELGSKTSRPLETSLLLIRHLSPSSSFNNSSPFASGLLSLSLQRSEHQDSTLSPTPPWEQSLGLVTSSAEQEEGCDPPSLAKQGIYHSAVKRRDFLRDN</sequence>
<proteinExistence type="predicted"/>
<evidence type="ECO:0000313" key="3">
    <source>
        <dbReference type="EMBL" id="CAB1418055.1"/>
    </source>
</evidence>